<evidence type="ECO:0000313" key="2">
    <source>
        <dbReference type="EMBL" id="KAJ8877962.1"/>
    </source>
</evidence>
<feature type="compositionally biased region" description="Basic and acidic residues" evidence="1">
    <location>
        <begin position="29"/>
        <end position="51"/>
    </location>
</feature>
<feature type="region of interest" description="Disordered" evidence="1">
    <location>
        <begin position="1"/>
        <end position="85"/>
    </location>
</feature>
<accession>A0ABQ9H120</accession>
<name>A0ABQ9H120_9NEOP</name>
<keyword evidence="3" id="KW-1185">Reference proteome</keyword>
<evidence type="ECO:0000313" key="3">
    <source>
        <dbReference type="Proteomes" id="UP001159363"/>
    </source>
</evidence>
<protein>
    <submittedName>
        <fullName evidence="2">Uncharacterized protein</fullName>
    </submittedName>
</protein>
<gene>
    <name evidence="2" type="ORF">PR048_022425</name>
</gene>
<organism evidence="2 3">
    <name type="scientific">Dryococelus australis</name>
    <dbReference type="NCBI Taxonomy" id="614101"/>
    <lineage>
        <taxon>Eukaryota</taxon>
        <taxon>Metazoa</taxon>
        <taxon>Ecdysozoa</taxon>
        <taxon>Arthropoda</taxon>
        <taxon>Hexapoda</taxon>
        <taxon>Insecta</taxon>
        <taxon>Pterygota</taxon>
        <taxon>Neoptera</taxon>
        <taxon>Polyneoptera</taxon>
        <taxon>Phasmatodea</taxon>
        <taxon>Verophasmatodea</taxon>
        <taxon>Anareolatae</taxon>
        <taxon>Phasmatidae</taxon>
        <taxon>Eurycanthinae</taxon>
        <taxon>Dryococelus</taxon>
    </lineage>
</organism>
<dbReference type="Proteomes" id="UP001159363">
    <property type="component" value="Chromosome 7"/>
</dbReference>
<proteinExistence type="predicted"/>
<sequence length="85" mass="9448">MVMSYGDVIQDGHRDKIDDGDDESPIPHTHHEVNMEQRGNAREGETGDLRENPPISDIVLLDTHMRKPGASPPGIKPGSPRTRRN</sequence>
<evidence type="ECO:0000256" key="1">
    <source>
        <dbReference type="SAM" id="MobiDB-lite"/>
    </source>
</evidence>
<comment type="caution">
    <text evidence="2">The sequence shown here is derived from an EMBL/GenBank/DDBJ whole genome shotgun (WGS) entry which is preliminary data.</text>
</comment>
<dbReference type="EMBL" id="JARBHB010000008">
    <property type="protein sequence ID" value="KAJ8877962.1"/>
    <property type="molecule type" value="Genomic_DNA"/>
</dbReference>
<reference evidence="2 3" key="1">
    <citation type="submission" date="2023-02" db="EMBL/GenBank/DDBJ databases">
        <title>LHISI_Scaffold_Assembly.</title>
        <authorList>
            <person name="Stuart O.P."/>
            <person name="Cleave R."/>
            <person name="Magrath M.J.L."/>
            <person name="Mikheyev A.S."/>
        </authorList>
    </citation>
    <scope>NUCLEOTIDE SEQUENCE [LARGE SCALE GENOMIC DNA]</scope>
    <source>
        <strain evidence="2">Daus_M_001</strain>
        <tissue evidence="2">Leg muscle</tissue>
    </source>
</reference>